<dbReference type="GO" id="GO:0034057">
    <property type="term" value="F:RNA strand-exchange activity"/>
    <property type="evidence" value="ECO:0007669"/>
    <property type="project" value="InterPro"/>
</dbReference>
<dbReference type="SUPFAM" id="SSF48657">
    <property type="entry name" value="FinO-like"/>
    <property type="match status" value="1"/>
</dbReference>
<dbReference type="InterPro" id="IPR036442">
    <property type="entry name" value="ProQ/FinO_sf"/>
</dbReference>
<keyword evidence="2" id="KW-0694">RNA-binding</keyword>
<feature type="coiled-coil region" evidence="4">
    <location>
        <begin position="103"/>
        <end position="130"/>
    </location>
</feature>
<organism evidence="7 8">
    <name type="scientific">Roseateles oligotrophus</name>
    <dbReference type="NCBI Taxonomy" id="1769250"/>
    <lineage>
        <taxon>Bacteria</taxon>
        <taxon>Pseudomonadati</taxon>
        <taxon>Pseudomonadota</taxon>
        <taxon>Betaproteobacteria</taxon>
        <taxon>Burkholderiales</taxon>
        <taxon>Sphaerotilaceae</taxon>
        <taxon>Roseateles</taxon>
    </lineage>
</organism>
<dbReference type="GO" id="GO:0010608">
    <property type="term" value="P:post-transcriptional regulation of gene expression"/>
    <property type="evidence" value="ECO:0007669"/>
    <property type="project" value="InterPro"/>
</dbReference>
<feature type="region of interest" description="Disordered" evidence="5">
    <location>
        <begin position="173"/>
        <end position="220"/>
    </location>
</feature>
<gene>
    <name evidence="7" type="ORF">HNP55_001743</name>
</gene>
<dbReference type="Proteomes" id="UP000562027">
    <property type="component" value="Unassembled WGS sequence"/>
</dbReference>
<dbReference type="RefSeq" id="WP_184298280.1">
    <property type="nucleotide sequence ID" value="NZ_JACHLP010000003.1"/>
</dbReference>
<dbReference type="PANTHER" id="PTHR38106">
    <property type="entry name" value="RNA CHAPERONE PROQ"/>
    <property type="match status" value="1"/>
</dbReference>
<sequence>MAADVAAEAAEAPLPSAPAAELSPAAVAAKLKTLFPALFGGNGFKPVKLRVQVDIQARAPGQFSKAQLSGFLRRYTGNTGYLIALGRATHRFDLDGEQAGELSEEHRAAAREELARRRALQQERVELEQTQARNRAGLLHDYERTTLTLANFCALKGVTEEELPGLLEIAKAERAAQPAREARPQFAPRNARPNPRDARETRDSKGGERAPRGPRNRPGR</sequence>
<evidence type="ECO:0000256" key="2">
    <source>
        <dbReference type="ARBA" id="ARBA00022884"/>
    </source>
</evidence>
<reference evidence="7 8" key="1">
    <citation type="submission" date="2020-08" db="EMBL/GenBank/DDBJ databases">
        <title>Functional genomics of gut bacteria from endangered species of beetles.</title>
        <authorList>
            <person name="Carlos-Shanley C."/>
        </authorList>
    </citation>
    <scope>NUCLEOTIDE SEQUENCE [LARGE SCALE GENOMIC DNA]</scope>
    <source>
        <strain evidence="7 8">S00239</strain>
    </source>
</reference>
<dbReference type="GO" id="GO:0005829">
    <property type="term" value="C:cytosol"/>
    <property type="evidence" value="ECO:0007669"/>
    <property type="project" value="TreeGrafter"/>
</dbReference>
<keyword evidence="3" id="KW-0143">Chaperone</keyword>
<feature type="domain" description="ProQ/FinO" evidence="6">
    <location>
        <begin position="20"/>
        <end position="130"/>
    </location>
</feature>
<evidence type="ECO:0000256" key="3">
    <source>
        <dbReference type="ARBA" id="ARBA00023186"/>
    </source>
</evidence>
<keyword evidence="8" id="KW-1185">Reference proteome</keyword>
<evidence type="ECO:0000256" key="4">
    <source>
        <dbReference type="SAM" id="Coils"/>
    </source>
</evidence>
<feature type="compositionally biased region" description="Basic and acidic residues" evidence="5">
    <location>
        <begin position="194"/>
        <end position="211"/>
    </location>
</feature>
<accession>A0A840L3Y0</accession>
<dbReference type="EMBL" id="JACHLP010000003">
    <property type="protein sequence ID" value="MBB4843224.1"/>
    <property type="molecule type" value="Genomic_DNA"/>
</dbReference>
<dbReference type="AlphaFoldDB" id="A0A840L3Y0"/>
<dbReference type="PANTHER" id="PTHR38106:SF1">
    <property type="entry name" value="RNA CHAPERONE PROQ"/>
    <property type="match status" value="1"/>
</dbReference>
<dbReference type="GO" id="GO:0033592">
    <property type="term" value="F:RNA strand annealing activity"/>
    <property type="evidence" value="ECO:0007669"/>
    <property type="project" value="InterPro"/>
</dbReference>
<name>A0A840L3Y0_9BURK</name>
<proteinExistence type="predicted"/>
<evidence type="ECO:0000313" key="8">
    <source>
        <dbReference type="Proteomes" id="UP000562027"/>
    </source>
</evidence>
<evidence type="ECO:0000256" key="1">
    <source>
        <dbReference type="ARBA" id="ARBA00022490"/>
    </source>
</evidence>
<evidence type="ECO:0000259" key="6">
    <source>
        <dbReference type="SMART" id="SM00945"/>
    </source>
</evidence>
<dbReference type="InterPro" id="IPR016103">
    <property type="entry name" value="ProQ/FinO"/>
</dbReference>
<dbReference type="InterPro" id="IPR023529">
    <property type="entry name" value="ProQ"/>
</dbReference>
<keyword evidence="1" id="KW-0963">Cytoplasm</keyword>
<evidence type="ECO:0000256" key="5">
    <source>
        <dbReference type="SAM" id="MobiDB-lite"/>
    </source>
</evidence>
<dbReference type="SMART" id="SM00945">
    <property type="entry name" value="ProQ"/>
    <property type="match status" value="1"/>
</dbReference>
<comment type="caution">
    <text evidence="7">The sequence shown here is derived from an EMBL/GenBank/DDBJ whole genome shotgun (WGS) entry which is preliminary data.</text>
</comment>
<feature type="compositionally biased region" description="Low complexity" evidence="5">
    <location>
        <begin position="175"/>
        <end position="193"/>
    </location>
</feature>
<evidence type="ECO:0000313" key="7">
    <source>
        <dbReference type="EMBL" id="MBB4843224.1"/>
    </source>
</evidence>
<dbReference type="Pfam" id="PF04352">
    <property type="entry name" value="ProQ"/>
    <property type="match status" value="1"/>
</dbReference>
<keyword evidence="4" id="KW-0175">Coiled coil</keyword>
<dbReference type="Gene3D" id="1.10.1710.10">
    <property type="entry name" value="ProQ/FinO domain"/>
    <property type="match status" value="1"/>
</dbReference>
<protein>
    <recommendedName>
        <fullName evidence="6">ProQ/FinO domain-containing protein</fullName>
    </recommendedName>
</protein>